<dbReference type="InterPro" id="IPR043519">
    <property type="entry name" value="NT_sf"/>
</dbReference>
<dbReference type="InterPro" id="IPR032828">
    <property type="entry name" value="PolyA_RNA-bd"/>
</dbReference>
<dbReference type="InterPro" id="IPR002646">
    <property type="entry name" value="PolA_pol_head_dom"/>
</dbReference>
<evidence type="ECO:0000256" key="3">
    <source>
        <dbReference type="ARBA" id="ARBA00022694"/>
    </source>
</evidence>
<dbReference type="Gene3D" id="3.30.460.10">
    <property type="entry name" value="Beta Polymerase, domain 2"/>
    <property type="match status" value="1"/>
</dbReference>
<evidence type="ECO:0000256" key="7">
    <source>
        <dbReference type="ARBA" id="ARBA00022842"/>
    </source>
</evidence>
<evidence type="ECO:0000256" key="2">
    <source>
        <dbReference type="ARBA" id="ARBA00022679"/>
    </source>
</evidence>
<dbReference type="Proteomes" id="UP000500767">
    <property type="component" value="Chromosome"/>
</dbReference>
<feature type="domain" description="tRNA nucleotidyltransferase/poly(A) polymerase RNA and SrmB- binding" evidence="10">
    <location>
        <begin position="171"/>
        <end position="227"/>
    </location>
</feature>
<dbReference type="SUPFAM" id="SSF81891">
    <property type="entry name" value="Poly A polymerase C-terminal region-like"/>
    <property type="match status" value="1"/>
</dbReference>
<comment type="cofactor">
    <cofactor evidence="1">
        <name>Mg(2+)</name>
        <dbReference type="ChEBI" id="CHEBI:18420"/>
    </cofactor>
</comment>
<dbReference type="GO" id="GO:0000166">
    <property type="term" value="F:nucleotide binding"/>
    <property type="evidence" value="ECO:0007669"/>
    <property type="project" value="UniProtKB-KW"/>
</dbReference>
<dbReference type="Pfam" id="PF01743">
    <property type="entry name" value="PolyA_pol"/>
    <property type="match status" value="1"/>
</dbReference>
<keyword evidence="6" id="KW-0547">Nucleotide-binding</keyword>
<feature type="domain" description="Poly A polymerase head" evidence="9">
    <location>
        <begin position="17"/>
        <end position="139"/>
    </location>
</feature>
<name>A0A6M8HVX5_9PROT</name>
<evidence type="ECO:0000256" key="6">
    <source>
        <dbReference type="ARBA" id="ARBA00022741"/>
    </source>
</evidence>
<evidence type="ECO:0000313" key="11">
    <source>
        <dbReference type="EMBL" id="QKE92450.1"/>
    </source>
</evidence>
<dbReference type="PANTHER" id="PTHR46173">
    <property type="entry name" value="CCA TRNA NUCLEOTIDYLTRANSFERASE 1, MITOCHONDRIAL"/>
    <property type="match status" value="1"/>
</dbReference>
<dbReference type="CDD" id="cd05398">
    <property type="entry name" value="NT_ClassII-CCAase"/>
    <property type="match status" value="1"/>
</dbReference>
<evidence type="ECO:0000259" key="10">
    <source>
        <dbReference type="Pfam" id="PF12627"/>
    </source>
</evidence>
<proteinExistence type="inferred from homology"/>
<comment type="similarity">
    <text evidence="8">Belongs to the tRNA nucleotidyltransferase/poly(A) polymerase family.</text>
</comment>
<dbReference type="SUPFAM" id="SSF81301">
    <property type="entry name" value="Nucleotidyltransferase"/>
    <property type="match status" value="1"/>
</dbReference>
<evidence type="ECO:0000256" key="1">
    <source>
        <dbReference type="ARBA" id="ARBA00001946"/>
    </source>
</evidence>
<organism evidence="11 12">
    <name type="scientific">Lichenicola cladoniae</name>
    <dbReference type="NCBI Taxonomy" id="1484109"/>
    <lineage>
        <taxon>Bacteria</taxon>
        <taxon>Pseudomonadati</taxon>
        <taxon>Pseudomonadota</taxon>
        <taxon>Alphaproteobacteria</taxon>
        <taxon>Acetobacterales</taxon>
        <taxon>Acetobacteraceae</taxon>
        <taxon>Lichenicola</taxon>
    </lineage>
</organism>
<keyword evidence="12" id="KW-1185">Reference proteome</keyword>
<evidence type="ECO:0000313" key="12">
    <source>
        <dbReference type="Proteomes" id="UP000500767"/>
    </source>
</evidence>
<reference evidence="11 12" key="1">
    <citation type="journal article" date="2014" name="World J. Microbiol. Biotechnol.">
        <title>Biodiversity and physiological characteristics of Antarctic and Arctic lichens-associated bacteria.</title>
        <authorList>
            <person name="Lee Y.M."/>
            <person name="Kim E.H."/>
            <person name="Lee H.K."/>
            <person name="Hong S.G."/>
        </authorList>
    </citation>
    <scope>NUCLEOTIDE SEQUENCE [LARGE SCALE GENOMIC DNA]</scope>
    <source>
        <strain evidence="11 12">PAMC 26569</strain>
    </source>
</reference>
<keyword evidence="5" id="KW-0479">Metal-binding</keyword>
<dbReference type="GO" id="GO:0016779">
    <property type="term" value="F:nucleotidyltransferase activity"/>
    <property type="evidence" value="ECO:0007669"/>
    <property type="project" value="UniProtKB-KW"/>
</dbReference>
<gene>
    <name evidence="11" type="ORF">HN018_05500</name>
</gene>
<dbReference type="EMBL" id="CP053708">
    <property type="protein sequence ID" value="QKE92450.1"/>
    <property type="molecule type" value="Genomic_DNA"/>
</dbReference>
<dbReference type="KEGG" id="lck:HN018_05500"/>
<keyword evidence="3" id="KW-0819">tRNA processing</keyword>
<dbReference type="InterPro" id="IPR050264">
    <property type="entry name" value="Bact_CCA-adding_enz_type3_sf"/>
</dbReference>
<keyword evidence="7" id="KW-0460">Magnesium</keyword>
<dbReference type="AlphaFoldDB" id="A0A6M8HVX5"/>
<dbReference type="Pfam" id="PF12627">
    <property type="entry name" value="PolyA_pol_RNAbd"/>
    <property type="match status" value="1"/>
</dbReference>
<evidence type="ECO:0000256" key="8">
    <source>
        <dbReference type="RuleBase" id="RU003953"/>
    </source>
</evidence>
<keyword evidence="8" id="KW-0694">RNA-binding</keyword>
<protein>
    <submittedName>
        <fullName evidence="11">CCA tRNA nucleotidyltransferase</fullName>
    </submittedName>
</protein>
<evidence type="ECO:0000256" key="5">
    <source>
        <dbReference type="ARBA" id="ARBA00022723"/>
    </source>
</evidence>
<sequence length="390" mass="42670">MDGAAALPVIWSILPDARLVGGAVRDLLAGRITADFDLATAVPPQAILDRLRERGIKVVPTGLAHGTVTAVVKGRPYEITTLRRDVETDGRHAVVAWTDDWREDAARRDFTINAMSFGRDGVLWDYFGGENDLRAGKVRFVGTARQRIEEDGLRILRFFRFQARYGTGVPDPEAVEAIANTTARLSILSAERVWSELRRLLDVPDPIDAVRLMQRLGVLDAVLPGADVGRLAGLLKLAAPTDPLLRLAALARGPSARVAERFRLSTADAQKLDALRSGRCPVPGLDDDALRRLLADEAADRLVERSWLTQIDSPVTANEWDILRHRLRMMLRPVFPLSGRDAVKIGLVPGPMVGAILRDVGDWWRAGGCLADRAACLAQLARVAAERSGN</sequence>
<dbReference type="PANTHER" id="PTHR46173:SF1">
    <property type="entry name" value="CCA TRNA NUCLEOTIDYLTRANSFERASE 1, MITOCHONDRIAL"/>
    <property type="match status" value="1"/>
</dbReference>
<keyword evidence="2 8" id="KW-0808">Transferase</keyword>
<keyword evidence="4" id="KW-0548">Nucleotidyltransferase</keyword>
<dbReference type="GO" id="GO:0008033">
    <property type="term" value="P:tRNA processing"/>
    <property type="evidence" value="ECO:0007669"/>
    <property type="project" value="UniProtKB-KW"/>
</dbReference>
<evidence type="ECO:0000259" key="9">
    <source>
        <dbReference type="Pfam" id="PF01743"/>
    </source>
</evidence>
<accession>A0A6M8HVX5</accession>
<dbReference type="GO" id="GO:0000049">
    <property type="term" value="F:tRNA binding"/>
    <property type="evidence" value="ECO:0007669"/>
    <property type="project" value="TreeGrafter"/>
</dbReference>
<dbReference type="Gene3D" id="1.10.3090.10">
    <property type="entry name" value="cca-adding enzyme, domain 2"/>
    <property type="match status" value="1"/>
</dbReference>
<dbReference type="GO" id="GO:0046872">
    <property type="term" value="F:metal ion binding"/>
    <property type="evidence" value="ECO:0007669"/>
    <property type="project" value="UniProtKB-KW"/>
</dbReference>
<evidence type="ECO:0000256" key="4">
    <source>
        <dbReference type="ARBA" id="ARBA00022695"/>
    </source>
</evidence>